<protein>
    <submittedName>
        <fullName evidence="8">Cytochrome P450 pisatin demethylase-like</fullName>
    </submittedName>
</protein>
<proteinExistence type="inferred from homology"/>
<dbReference type="eggNOG" id="KOG0158">
    <property type="taxonomic scope" value="Eukaryota"/>
</dbReference>
<dbReference type="InterPro" id="IPR001128">
    <property type="entry name" value="Cyt_P450"/>
</dbReference>
<feature type="binding site" description="axial binding residue" evidence="5">
    <location>
        <position position="453"/>
    </location>
    <ligand>
        <name>heme</name>
        <dbReference type="ChEBI" id="CHEBI:30413"/>
    </ligand>
    <ligandPart>
        <name>Fe</name>
        <dbReference type="ChEBI" id="CHEBI:18248"/>
    </ligandPart>
</feature>
<name>A0A090CJB0_PODAN</name>
<evidence type="ECO:0000256" key="6">
    <source>
        <dbReference type="RuleBase" id="RU000461"/>
    </source>
</evidence>
<dbReference type="PRINTS" id="PR00385">
    <property type="entry name" value="P450"/>
</dbReference>
<evidence type="ECO:0000256" key="2">
    <source>
        <dbReference type="ARBA" id="ARBA00022617"/>
    </source>
</evidence>
<dbReference type="GO" id="GO:0004497">
    <property type="term" value="F:monooxygenase activity"/>
    <property type="evidence" value="ECO:0007669"/>
    <property type="project" value="UniProtKB-KW"/>
</dbReference>
<dbReference type="CDD" id="cd11060">
    <property type="entry name" value="CYP57A1-like"/>
    <property type="match status" value="1"/>
</dbReference>
<dbReference type="GO" id="GO:0005506">
    <property type="term" value="F:iron ion binding"/>
    <property type="evidence" value="ECO:0007669"/>
    <property type="project" value="InterPro"/>
</dbReference>
<accession>A0A090CJB0</accession>
<dbReference type="AlphaFoldDB" id="A0A090CJB0"/>
<evidence type="ECO:0000256" key="7">
    <source>
        <dbReference type="SAM" id="Phobius"/>
    </source>
</evidence>
<evidence type="ECO:0000256" key="1">
    <source>
        <dbReference type="ARBA" id="ARBA00001971"/>
    </source>
</evidence>
<dbReference type="InterPro" id="IPR017972">
    <property type="entry name" value="Cyt_P450_CS"/>
</dbReference>
<dbReference type="InterPro" id="IPR036396">
    <property type="entry name" value="Cyt_P450_sf"/>
</dbReference>
<keyword evidence="7" id="KW-1133">Transmembrane helix</keyword>
<dbReference type="GO" id="GO:0020037">
    <property type="term" value="F:heme binding"/>
    <property type="evidence" value="ECO:0007669"/>
    <property type="project" value="InterPro"/>
</dbReference>
<organism evidence="8 9">
    <name type="scientific">Podospora anserina (strain S / ATCC MYA-4624 / DSM 980 / FGSC 10383)</name>
    <name type="common">Pleurage anserina</name>
    <dbReference type="NCBI Taxonomy" id="515849"/>
    <lineage>
        <taxon>Eukaryota</taxon>
        <taxon>Fungi</taxon>
        <taxon>Dikarya</taxon>
        <taxon>Ascomycota</taxon>
        <taxon>Pezizomycotina</taxon>
        <taxon>Sordariomycetes</taxon>
        <taxon>Sordariomycetidae</taxon>
        <taxon>Sordariales</taxon>
        <taxon>Podosporaceae</taxon>
        <taxon>Podospora</taxon>
        <taxon>Podospora anserina</taxon>
    </lineage>
</organism>
<dbReference type="EMBL" id="FO904937">
    <property type="protein sequence ID" value="CDP25717.1"/>
    <property type="molecule type" value="Genomic_DNA"/>
</dbReference>
<dbReference type="InterPro" id="IPR050121">
    <property type="entry name" value="Cytochrome_P450_monoxygenase"/>
</dbReference>
<evidence type="ECO:0000313" key="8">
    <source>
        <dbReference type="EMBL" id="CDP25717.1"/>
    </source>
</evidence>
<dbReference type="Gene3D" id="1.10.630.10">
    <property type="entry name" value="Cytochrome P450"/>
    <property type="match status" value="1"/>
</dbReference>
<reference evidence="9" key="2">
    <citation type="journal article" date="2014" name="Genetics">
        <title>Maintaining two mating types: Structure of the mating type locus and its role in heterokaryosis in Podospora anserina.</title>
        <authorList>
            <person name="Grognet P."/>
            <person name="Bidard F."/>
            <person name="Kuchly C."/>
            <person name="Tong L.C.H."/>
            <person name="Coppin E."/>
            <person name="Benkhali J.A."/>
            <person name="Couloux A."/>
            <person name="Wincker P."/>
            <person name="Debuchy R."/>
            <person name="Silar P."/>
        </authorList>
    </citation>
    <scope>GENOME REANNOTATION</scope>
    <source>
        <strain evidence="9">S / ATCC MYA-4624 / DSM 980 / FGSC 10383</strain>
    </source>
</reference>
<dbReference type="Pfam" id="PF00067">
    <property type="entry name" value="p450"/>
    <property type="match status" value="1"/>
</dbReference>
<keyword evidence="7" id="KW-0472">Membrane</keyword>
<sequence length="507" mass="57769">MAVMSILLGGLVTWFVGWIIYCRWLHPYSKYPGPFLASFSRLWIIKELYSGHLEVTLKKWHEKHANNSGPIIRIAENEVSISDPTVIKAIYGAGTTFTKVRLPYLSTWSARARFPEHFCNIDPKSHGERRKLVNHVYTMTNVGRYEPAIEECIELLYQRVKDASESGRPTDMALWLRYYAFDVIGILFFSRPFGFLETKKDYRGWINATDVLILFMAASAFVPRWMRSLVLMTSIVVPGAMAAVKAMDTMTDAGVEAVEKRQKELEESGGVMEKDDMLASFFRVMEEHGDLDNFGPPEIRGEIYTAIIAGSDTTASAITSVLYHLTKNPRTYRKLRDEIDTAVAEGRISSSGRVRYANAVKLPYFDACCKEGMRVHASLGLSFPRYTPKEGVELLGEFFPPGVKVGCNPQIVQRDKGVFGEDADEFVPERWLSRNAADLERHMLNFGGGPHMCLGKNISMMEIYKALPELIRDYDFELVDPKKEWTLINRWFHQPKNVQTIVTKRKK</sequence>
<keyword evidence="6" id="KW-0560">Oxidoreductase</keyword>
<dbReference type="GO" id="GO:0016705">
    <property type="term" value="F:oxidoreductase activity, acting on paired donors, with incorporation or reduction of molecular oxygen"/>
    <property type="evidence" value="ECO:0007669"/>
    <property type="project" value="InterPro"/>
</dbReference>
<evidence type="ECO:0000256" key="5">
    <source>
        <dbReference type="PIRSR" id="PIRSR602401-1"/>
    </source>
</evidence>
<dbReference type="PANTHER" id="PTHR24305:SF229">
    <property type="entry name" value="P450, PUTATIVE (EUROFUNG)-RELATED"/>
    <property type="match status" value="1"/>
</dbReference>
<reference evidence="8 9" key="1">
    <citation type="journal article" date="2008" name="Genome Biol.">
        <title>The genome sequence of the model ascomycete fungus Podospora anserina.</title>
        <authorList>
            <person name="Espagne E."/>
            <person name="Lespinet O."/>
            <person name="Malagnac F."/>
            <person name="Da Silva C."/>
            <person name="Jaillon O."/>
            <person name="Porcel B.M."/>
            <person name="Couloux A."/>
            <person name="Aury J.-M."/>
            <person name="Segurens B."/>
            <person name="Poulain J."/>
            <person name="Anthouard V."/>
            <person name="Grossetete S."/>
            <person name="Khalili H."/>
            <person name="Coppin E."/>
            <person name="Dequard-Chablat M."/>
            <person name="Picard M."/>
            <person name="Contamine V."/>
            <person name="Arnaise S."/>
            <person name="Bourdais A."/>
            <person name="Berteaux-Lecellier V."/>
            <person name="Gautheret D."/>
            <person name="de Vries R.P."/>
            <person name="Battaglia E."/>
            <person name="Coutinho P.M."/>
            <person name="Danchin E.G.J."/>
            <person name="Henrissat B."/>
            <person name="El Khoury R."/>
            <person name="Sainsard-Chanet A."/>
            <person name="Boivin A."/>
            <person name="Pinan-Lucarre B."/>
            <person name="Sellem C.H."/>
            <person name="Debuchy R."/>
            <person name="Wincker P."/>
            <person name="Weissenbach J."/>
            <person name="Silar P."/>
        </authorList>
    </citation>
    <scope>NUCLEOTIDE SEQUENCE [LARGE SCALE GENOMIC DNA]</scope>
    <source>
        <strain evidence="9">S / ATCC MYA-4624 / DSM 980 / FGSC 10383</strain>
    </source>
</reference>
<keyword evidence="7" id="KW-0812">Transmembrane</keyword>
<keyword evidence="3 5" id="KW-0479">Metal-binding</keyword>
<evidence type="ECO:0000256" key="4">
    <source>
        <dbReference type="ARBA" id="ARBA00023004"/>
    </source>
</evidence>
<dbReference type="PANTHER" id="PTHR24305">
    <property type="entry name" value="CYTOCHROME P450"/>
    <property type="match status" value="1"/>
</dbReference>
<dbReference type="InterPro" id="IPR002401">
    <property type="entry name" value="Cyt_P450_E_grp-I"/>
</dbReference>
<keyword evidence="6" id="KW-0503">Monooxygenase</keyword>
<feature type="transmembrane region" description="Helical" evidence="7">
    <location>
        <begin position="6"/>
        <end position="25"/>
    </location>
</feature>
<feature type="transmembrane region" description="Helical" evidence="7">
    <location>
        <begin position="178"/>
        <end position="196"/>
    </location>
</feature>
<keyword evidence="4 5" id="KW-0408">Iron</keyword>
<dbReference type="PROSITE" id="PS00086">
    <property type="entry name" value="CYTOCHROME_P450"/>
    <property type="match status" value="1"/>
</dbReference>
<comment type="similarity">
    <text evidence="6">Belongs to the cytochrome P450 family.</text>
</comment>
<keyword evidence="9" id="KW-1185">Reference proteome</keyword>
<evidence type="ECO:0000313" key="9">
    <source>
        <dbReference type="Proteomes" id="UP000001197"/>
    </source>
</evidence>
<comment type="cofactor">
    <cofactor evidence="1 5">
        <name>heme</name>
        <dbReference type="ChEBI" id="CHEBI:30413"/>
    </cofactor>
</comment>
<dbReference type="Proteomes" id="UP000001197">
    <property type="component" value="Chromosome 2"/>
</dbReference>
<dbReference type="PRINTS" id="PR00463">
    <property type="entry name" value="EP450I"/>
</dbReference>
<feature type="transmembrane region" description="Helical" evidence="7">
    <location>
        <begin position="202"/>
        <end position="222"/>
    </location>
</feature>
<evidence type="ECO:0000256" key="3">
    <source>
        <dbReference type="ARBA" id="ARBA00022723"/>
    </source>
</evidence>
<dbReference type="STRING" id="515849.A0A090CJB0"/>
<dbReference type="InParanoid" id="A0A090CJB0"/>
<dbReference type="SUPFAM" id="SSF48264">
    <property type="entry name" value="Cytochrome P450"/>
    <property type="match status" value="1"/>
</dbReference>
<keyword evidence="2 5" id="KW-0349">Heme</keyword>